<organism evidence="1 2">
    <name type="scientific">Pyronema omphalodes (strain CBS 100304)</name>
    <name type="common">Pyronema confluens</name>
    <dbReference type="NCBI Taxonomy" id="1076935"/>
    <lineage>
        <taxon>Eukaryota</taxon>
        <taxon>Fungi</taxon>
        <taxon>Dikarya</taxon>
        <taxon>Ascomycota</taxon>
        <taxon>Pezizomycotina</taxon>
        <taxon>Pezizomycetes</taxon>
        <taxon>Pezizales</taxon>
        <taxon>Pyronemataceae</taxon>
        <taxon>Pyronema</taxon>
    </lineage>
</organism>
<gene>
    <name evidence="1" type="ORF">PCON_14202</name>
</gene>
<dbReference type="AlphaFoldDB" id="U4LNJ8"/>
<name>U4LNJ8_PYROM</name>
<sequence length="270" mass="30657">MITSLHAKYKREKVEKPYENPQRYVISQRQYPYANPAHYAFSTLTSSPTNGIGKNPTFREAPLAIPFVHGAMDIDILRLCIFSARTALRLEQCPWEILSEISQLACRIDARLLGSFEPLPLPYCFVILSAKASKYTLDINIRPLLKTCASHGIPHVFVSDIKHHFGDLVQPLALYSSYTLDSLMVRRMPKILENAYNPVMEQEIIDIAYRNALSVVNETRANYGECGLYEYAGPNFGKDVPSLDSDDDGQNFDDDMYSVNDQYSGGELWW</sequence>
<accession>U4LNJ8</accession>
<evidence type="ECO:0000313" key="1">
    <source>
        <dbReference type="EMBL" id="CCX33162.1"/>
    </source>
</evidence>
<reference evidence="1 2" key="1">
    <citation type="journal article" date="2013" name="PLoS Genet.">
        <title>The genome and development-dependent transcriptomes of Pyronema confluens: a window into fungal evolution.</title>
        <authorList>
            <person name="Traeger S."/>
            <person name="Altegoer F."/>
            <person name="Freitag M."/>
            <person name="Gabaldon T."/>
            <person name="Kempken F."/>
            <person name="Kumar A."/>
            <person name="Marcet-Houben M."/>
            <person name="Poggeler S."/>
            <person name="Stajich J.E."/>
            <person name="Nowrousian M."/>
        </authorList>
    </citation>
    <scope>NUCLEOTIDE SEQUENCE [LARGE SCALE GENOMIC DNA]</scope>
    <source>
        <strain evidence="2">CBS 100304</strain>
        <tissue evidence="1">Vegetative mycelium</tissue>
    </source>
</reference>
<dbReference type="EMBL" id="HF936029">
    <property type="protein sequence ID" value="CCX33162.1"/>
    <property type="molecule type" value="Genomic_DNA"/>
</dbReference>
<keyword evidence="2" id="KW-1185">Reference proteome</keyword>
<protein>
    <submittedName>
        <fullName evidence="1">Uncharacterized protein</fullName>
    </submittedName>
</protein>
<evidence type="ECO:0000313" key="2">
    <source>
        <dbReference type="Proteomes" id="UP000018144"/>
    </source>
</evidence>
<dbReference type="Proteomes" id="UP000018144">
    <property type="component" value="Unassembled WGS sequence"/>
</dbReference>
<proteinExistence type="predicted"/>